<dbReference type="GO" id="GO:0070181">
    <property type="term" value="F:small ribosomal subunit rRNA binding"/>
    <property type="evidence" value="ECO:0007669"/>
    <property type="project" value="TreeGrafter"/>
</dbReference>
<dbReference type="PANTHER" id="PTHR13479">
    <property type="entry name" value="30S RIBOSOMAL PROTEIN S18"/>
    <property type="match status" value="1"/>
</dbReference>
<keyword evidence="2 4" id="KW-0689">Ribosomal protein</keyword>
<gene>
    <name evidence="5" type="primary">rpsR</name>
    <name evidence="5" type="ORF">COY87_00890</name>
</gene>
<evidence type="ECO:0000256" key="4">
    <source>
        <dbReference type="RuleBase" id="RU003910"/>
    </source>
</evidence>
<evidence type="ECO:0000256" key="1">
    <source>
        <dbReference type="ARBA" id="ARBA00005589"/>
    </source>
</evidence>
<dbReference type="GO" id="GO:0003735">
    <property type="term" value="F:structural constituent of ribosome"/>
    <property type="evidence" value="ECO:0007669"/>
    <property type="project" value="InterPro"/>
</dbReference>
<dbReference type="GO" id="GO:0022627">
    <property type="term" value="C:cytosolic small ribosomal subunit"/>
    <property type="evidence" value="ECO:0007669"/>
    <property type="project" value="TreeGrafter"/>
</dbReference>
<dbReference type="SUPFAM" id="SSF46911">
    <property type="entry name" value="Ribosomal protein S18"/>
    <property type="match status" value="1"/>
</dbReference>
<protein>
    <submittedName>
        <fullName evidence="5">30S ribosomal protein S18</fullName>
    </submittedName>
</protein>
<dbReference type="Proteomes" id="UP000229401">
    <property type="component" value="Unassembled WGS sequence"/>
</dbReference>
<dbReference type="NCBIfam" id="TIGR00165">
    <property type="entry name" value="S18"/>
    <property type="match status" value="1"/>
</dbReference>
<evidence type="ECO:0000313" key="6">
    <source>
        <dbReference type="Proteomes" id="UP000229401"/>
    </source>
</evidence>
<dbReference type="InterPro" id="IPR036870">
    <property type="entry name" value="Ribosomal_bS18_sf"/>
</dbReference>
<proteinExistence type="inferred from homology"/>
<evidence type="ECO:0000256" key="2">
    <source>
        <dbReference type="ARBA" id="ARBA00022980"/>
    </source>
</evidence>
<evidence type="ECO:0000313" key="5">
    <source>
        <dbReference type="EMBL" id="PIY72456.1"/>
    </source>
</evidence>
<dbReference type="Pfam" id="PF01084">
    <property type="entry name" value="Ribosomal_S18"/>
    <property type="match status" value="1"/>
</dbReference>
<dbReference type="PRINTS" id="PR00974">
    <property type="entry name" value="RIBOSOMALS18"/>
</dbReference>
<dbReference type="Gene3D" id="4.10.640.10">
    <property type="entry name" value="Ribosomal protein S18"/>
    <property type="match status" value="1"/>
</dbReference>
<comment type="similarity">
    <text evidence="1 4">Belongs to the bacterial ribosomal protein bS18 family.</text>
</comment>
<comment type="caution">
    <text evidence="5">The sequence shown here is derived from an EMBL/GenBank/DDBJ whole genome shotgun (WGS) entry which is preliminary data.</text>
</comment>
<organism evidence="5 6">
    <name type="scientific">Candidatus Roizmanbacteria bacterium CG_4_10_14_0_8_um_filter_33_9</name>
    <dbReference type="NCBI Taxonomy" id="1974826"/>
    <lineage>
        <taxon>Bacteria</taxon>
        <taxon>Candidatus Roizmaniibacteriota</taxon>
    </lineage>
</organism>
<name>A0A2M7QKI0_9BACT</name>
<dbReference type="EMBL" id="PFLI01000029">
    <property type="protein sequence ID" value="PIY72456.1"/>
    <property type="molecule type" value="Genomic_DNA"/>
</dbReference>
<dbReference type="GO" id="GO:0006412">
    <property type="term" value="P:translation"/>
    <property type="evidence" value="ECO:0007669"/>
    <property type="project" value="InterPro"/>
</dbReference>
<sequence length="70" mass="8374">MMTKCFFCEYKVEPSYKDTANLDKFLSPRKKIVGRERSYVCAKHQRKLTKQIKYARYLGLLPYVSYQGVR</sequence>
<dbReference type="InterPro" id="IPR001648">
    <property type="entry name" value="Ribosomal_bS18"/>
</dbReference>
<keyword evidence="3 4" id="KW-0687">Ribonucleoprotein</keyword>
<dbReference type="PANTHER" id="PTHR13479:SF40">
    <property type="entry name" value="SMALL RIBOSOMAL SUBUNIT PROTEIN BS18M"/>
    <property type="match status" value="1"/>
</dbReference>
<evidence type="ECO:0000256" key="3">
    <source>
        <dbReference type="ARBA" id="ARBA00023274"/>
    </source>
</evidence>
<dbReference type="AlphaFoldDB" id="A0A2M7QKI0"/>
<accession>A0A2M7QKI0</accession>
<reference evidence="6" key="1">
    <citation type="submission" date="2017-09" db="EMBL/GenBank/DDBJ databases">
        <title>Depth-based differentiation of microbial function through sediment-hosted aquifers and enrichment of novel symbionts in the deep terrestrial subsurface.</title>
        <authorList>
            <person name="Probst A.J."/>
            <person name="Ladd B."/>
            <person name="Jarett J.K."/>
            <person name="Geller-Mcgrath D.E."/>
            <person name="Sieber C.M.K."/>
            <person name="Emerson J.B."/>
            <person name="Anantharaman K."/>
            <person name="Thomas B.C."/>
            <person name="Malmstrom R."/>
            <person name="Stieglmeier M."/>
            <person name="Klingl A."/>
            <person name="Woyke T."/>
            <person name="Ryan C.M."/>
            <person name="Banfield J.F."/>
        </authorList>
    </citation>
    <scope>NUCLEOTIDE SEQUENCE [LARGE SCALE GENOMIC DNA]</scope>
</reference>